<evidence type="ECO:0000256" key="3">
    <source>
        <dbReference type="ARBA" id="ARBA00022448"/>
    </source>
</evidence>
<evidence type="ECO:0000313" key="11">
    <source>
        <dbReference type="EMBL" id="KAE9545250.1"/>
    </source>
</evidence>
<sequence>MLILIFIINIIILLPCPYCYRRGEFIVILSSVFLLQPSDIDFYSSTSLVSPISRAAAAVWKTDCEDFFSKPKDRLHRSFSDFVFTRIILMLFASIRETLSKFVQSPFGVVKAEEELVDPAKVLRAKCEQEKEAQARFAKLQECNTRVTSRKETAETCVEEFWDFLEVVDKCIAKDLFDHLK</sequence>
<evidence type="ECO:0000256" key="2">
    <source>
        <dbReference type="ARBA" id="ARBA00006498"/>
    </source>
</evidence>
<evidence type="ECO:0000259" key="10">
    <source>
        <dbReference type="Pfam" id="PF02320"/>
    </source>
</evidence>
<dbReference type="GO" id="GO:0006122">
    <property type="term" value="P:mitochondrial electron transport, ubiquinol to cytochrome c"/>
    <property type="evidence" value="ECO:0007669"/>
    <property type="project" value="InterPro"/>
</dbReference>
<dbReference type="Pfam" id="PF02320">
    <property type="entry name" value="UCR_hinge"/>
    <property type="match status" value="1"/>
</dbReference>
<dbReference type="InterPro" id="IPR003422">
    <property type="entry name" value="Cyt_b-c1_6"/>
</dbReference>
<keyword evidence="3" id="KW-0813">Transport</keyword>
<dbReference type="GO" id="GO:0005743">
    <property type="term" value="C:mitochondrial inner membrane"/>
    <property type="evidence" value="ECO:0007669"/>
    <property type="project" value="UniProtKB-SubCell"/>
</dbReference>
<dbReference type="OrthoDB" id="405848at2759"/>
<evidence type="ECO:0000256" key="9">
    <source>
        <dbReference type="SAM" id="SignalP"/>
    </source>
</evidence>
<evidence type="ECO:0000256" key="4">
    <source>
        <dbReference type="ARBA" id="ARBA00022660"/>
    </source>
</evidence>
<evidence type="ECO:0000256" key="1">
    <source>
        <dbReference type="ARBA" id="ARBA00004137"/>
    </source>
</evidence>
<dbReference type="EMBL" id="VYZN01000001">
    <property type="protein sequence ID" value="KAE9545250.1"/>
    <property type="molecule type" value="Genomic_DNA"/>
</dbReference>
<evidence type="ECO:0000256" key="7">
    <source>
        <dbReference type="ARBA" id="ARBA00023128"/>
    </source>
</evidence>
<evidence type="ECO:0000313" key="12">
    <source>
        <dbReference type="Proteomes" id="UP000475862"/>
    </source>
</evidence>
<evidence type="ECO:0000256" key="8">
    <source>
        <dbReference type="ARBA" id="ARBA00023136"/>
    </source>
</evidence>
<comment type="similarity">
    <text evidence="2">Belongs to the UQCRH/QCR6 family.</text>
</comment>
<keyword evidence="12" id="KW-1185">Reference proteome</keyword>
<dbReference type="Proteomes" id="UP000475862">
    <property type="component" value="Unassembled WGS sequence"/>
</dbReference>
<gene>
    <name evidence="11" type="ORF">AGLY_000793</name>
</gene>
<comment type="subcellular location">
    <subcellularLocation>
        <location evidence="1">Mitochondrion inner membrane</location>
        <topology evidence="1">Peripheral membrane protein</topology>
        <orientation evidence="1">Intermembrane side</orientation>
    </subcellularLocation>
</comment>
<feature type="chain" id="PRO_5026214040" description="Ubiquinol-cytochrome C reductase hinge domain-containing protein" evidence="9">
    <location>
        <begin position="22"/>
        <end position="181"/>
    </location>
</feature>
<keyword evidence="6" id="KW-0249">Electron transport</keyword>
<proteinExistence type="inferred from homology"/>
<dbReference type="AlphaFoldDB" id="A0A6G0U912"/>
<evidence type="ECO:0000256" key="6">
    <source>
        <dbReference type="ARBA" id="ARBA00022982"/>
    </source>
</evidence>
<protein>
    <recommendedName>
        <fullName evidence="10">Ubiquinol-cytochrome C reductase hinge domain-containing protein</fullName>
    </recommendedName>
</protein>
<dbReference type="InterPro" id="IPR036811">
    <property type="entry name" value="Ubol_cytC_Rdtase_hinge_dom_sf"/>
</dbReference>
<feature type="domain" description="Ubiquinol-cytochrome C reductase hinge" evidence="10">
    <location>
        <begin position="118"/>
        <end position="181"/>
    </location>
</feature>
<reference evidence="11 12" key="1">
    <citation type="submission" date="2019-08" db="EMBL/GenBank/DDBJ databases">
        <title>The genome of the soybean aphid Biotype 1, its phylome, world population structure and adaptation to the North American continent.</title>
        <authorList>
            <person name="Giordano R."/>
            <person name="Donthu R.K."/>
            <person name="Hernandez A.G."/>
            <person name="Wright C.L."/>
            <person name="Zimin A.V."/>
        </authorList>
    </citation>
    <scope>NUCLEOTIDE SEQUENCE [LARGE SCALE GENOMIC DNA]</scope>
    <source>
        <tissue evidence="11">Whole aphids</tissue>
    </source>
</reference>
<dbReference type="PANTHER" id="PTHR15336">
    <property type="entry name" value="UBIQUINOL-CYTOCHROME C REDUCTASE COMPLEX 7.8 KDA PROTEIN"/>
    <property type="match status" value="1"/>
</dbReference>
<dbReference type="SUPFAM" id="SSF81531">
    <property type="entry name" value="Non-heme 11 kDa protein of cytochrome bc1 complex (Ubiquinol-cytochrome c reductase)"/>
    <property type="match status" value="1"/>
</dbReference>
<keyword evidence="7" id="KW-0496">Mitochondrion</keyword>
<keyword evidence="4" id="KW-0679">Respiratory chain</keyword>
<name>A0A6G0U912_APHGL</name>
<dbReference type="PANTHER" id="PTHR15336:SF0">
    <property type="entry name" value="CYTOCHROME B-C1 COMPLEX SUBUNIT 6, MITOCHONDRIAL"/>
    <property type="match status" value="1"/>
</dbReference>
<accession>A0A6G0U912</accession>
<keyword evidence="5" id="KW-0999">Mitochondrion inner membrane</keyword>
<comment type="caution">
    <text evidence="11">The sequence shown here is derived from an EMBL/GenBank/DDBJ whole genome shotgun (WGS) entry which is preliminary data.</text>
</comment>
<organism evidence="11 12">
    <name type="scientific">Aphis glycines</name>
    <name type="common">Soybean aphid</name>
    <dbReference type="NCBI Taxonomy" id="307491"/>
    <lineage>
        <taxon>Eukaryota</taxon>
        <taxon>Metazoa</taxon>
        <taxon>Ecdysozoa</taxon>
        <taxon>Arthropoda</taxon>
        <taxon>Hexapoda</taxon>
        <taxon>Insecta</taxon>
        <taxon>Pterygota</taxon>
        <taxon>Neoptera</taxon>
        <taxon>Paraneoptera</taxon>
        <taxon>Hemiptera</taxon>
        <taxon>Sternorrhyncha</taxon>
        <taxon>Aphidomorpha</taxon>
        <taxon>Aphidoidea</taxon>
        <taxon>Aphididae</taxon>
        <taxon>Aphidini</taxon>
        <taxon>Aphis</taxon>
        <taxon>Aphis</taxon>
    </lineage>
</organism>
<dbReference type="InterPro" id="IPR023184">
    <property type="entry name" value="Ubol_cytC_Rdtase_hinge_dom"/>
</dbReference>
<dbReference type="Gene3D" id="1.10.287.20">
    <property type="entry name" value="Ubiquinol-cytochrome C reductase hinge domain"/>
    <property type="match status" value="1"/>
</dbReference>
<keyword evidence="8" id="KW-0472">Membrane</keyword>
<evidence type="ECO:0000256" key="5">
    <source>
        <dbReference type="ARBA" id="ARBA00022792"/>
    </source>
</evidence>
<feature type="signal peptide" evidence="9">
    <location>
        <begin position="1"/>
        <end position="21"/>
    </location>
</feature>
<keyword evidence="9" id="KW-0732">Signal</keyword>